<dbReference type="InterPro" id="IPR051677">
    <property type="entry name" value="AfsR-DnrI-RedD_regulator"/>
</dbReference>
<dbReference type="AlphaFoldDB" id="A0A5B2X324"/>
<dbReference type="SMART" id="SM01043">
    <property type="entry name" value="BTAD"/>
    <property type="match status" value="1"/>
</dbReference>
<sequence>MSEVPDERGLPSTATGPANPQPVWGADVEFRILGPLEVSVGGQDVFPGGSKQRTVLAALLLARGRVLPDARLSALLWGEKPPATLNAQVYTYVSRIRKQLGSKTSVCRRGPGYLLQLGDARFDYAEFERLRDVGHNALVMGTYDKAAQFLRRALDLWRGPALADVTEFLADTELAGIEESHMAAVEDRIEADLALGQHFPLVSELTAMVGRNPLRERLRAQLMVALYRCDRQADALSVYQAGRHLLAEELGVDPGPALRAAHQAILTGDRPYGLDRLAAVGPGSAFG</sequence>
<evidence type="ECO:0000256" key="2">
    <source>
        <dbReference type="ARBA" id="ARBA00023015"/>
    </source>
</evidence>
<keyword evidence="9" id="KW-1185">Reference proteome</keyword>
<evidence type="ECO:0000256" key="5">
    <source>
        <dbReference type="PROSITE-ProRule" id="PRU01091"/>
    </source>
</evidence>
<dbReference type="PANTHER" id="PTHR35807">
    <property type="entry name" value="TRANSCRIPTIONAL REGULATOR REDD-RELATED"/>
    <property type="match status" value="1"/>
</dbReference>
<comment type="similarity">
    <text evidence="1">Belongs to the AfsR/DnrI/RedD regulatory family.</text>
</comment>
<dbReference type="Gene3D" id="1.25.40.10">
    <property type="entry name" value="Tetratricopeptide repeat domain"/>
    <property type="match status" value="1"/>
</dbReference>
<dbReference type="CDD" id="cd15831">
    <property type="entry name" value="BTAD"/>
    <property type="match status" value="1"/>
</dbReference>
<evidence type="ECO:0000256" key="3">
    <source>
        <dbReference type="ARBA" id="ARBA00023125"/>
    </source>
</evidence>
<evidence type="ECO:0000313" key="9">
    <source>
        <dbReference type="Proteomes" id="UP000323454"/>
    </source>
</evidence>
<dbReference type="SUPFAM" id="SSF48452">
    <property type="entry name" value="TPR-like"/>
    <property type="match status" value="1"/>
</dbReference>
<dbReference type="InterPro" id="IPR001867">
    <property type="entry name" value="OmpR/PhoB-type_DNA-bd"/>
</dbReference>
<proteinExistence type="inferred from homology"/>
<evidence type="ECO:0000256" key="4">
    <source>
        <dbReference type="ARBA" id="ARBA00023163"/>
    </source>
</evidence>
<protein>
    <submittedName>
        <fullName evidence="8">AfsR/SARP family transcriptional regulator</fullName>
    </submittedName>
</protein>
<dbReference type="SMART" id="SM00862">
    <property type="entry name" value="Trans_reg_C"/>
    <property type="match status" value="1"/>
</dbReference>
<reference evidence="8 9" key="1">
    <citation type="submission" date="2019-09" db="EMBL/GenBank/DDBJ databases">
        <title>Goodfellowia gen. nov., a new genus of the Pseudonocardineae related to Actinoalloteichus, containing Goodfellowia coeruleoviolacea gen. nov., comb. nov. gen. nov., comb. nov.</title>
        <authorList>
            <person name="Labeda D."/>
        </authorList>
    </citation>
    <scope>NUCLEOTIDE SEQUENCE [LARGE SCALE GENOMIC DNA]</scope>
    <source>
        <strain evidence="8 9">AN110305</strain>
    </source>
</reference>
<dbReference type="GO" id="GO:0003677">
    <property type="term" value="F:DNA binding"/>
    <property type="evidence" value="ECO:0007669"/>
    <property type="project" value="UniProtKB-UniRule"/>
</dbReference>
<comment type="caution">
    <text evidence="8">The sequence shown here is derived from an EMBL/GenBank/DDBJ whole genome shotgun (WGS) entry which is preliminary data.</text>
</comment>
<dbReference type="Gene3D" id="1.10.10.10">
    <property type="entry name" value="Winged helix-like DNA-binding domain superfamily/Winged helix DNA-binding domain"/>
    <property type="match status" value="1"/>
</dbReference>
<dbReference type="EMBL" id="VUOB01000045">
    <property type="protein sequence ID" value="KAA2257589.1"/>
    <property type="molecule type" value="Genomic_DNA"/>
</dbReference>
<keyword evidence="2" id="KW-0805">Transcription regulation</keyword>
<keyword evidence="3 5" id="KW-0238">DNA-binding</keyword>
<feature type="domain" description="OmpR/PhoB-type" evidence="7">
    <location>
        <begin position="19"/>
        <end position="117"/>
    </location>
</feature>
<dbReference type="InterPro" id="IPR011990">
    <property type="entry name" value="TPR-like_helical_dom_sf"/>
</dbReference>
<gene>
    <name evidence="8" type="ORF">F0L68_25030</name>
</gene>
<feature type="region of interest" description="Disordered" evidence="6">
    <location>
        <begin position="1"/>
        <end position="22"/>
    </location>
</feature>
<evidence type="ECO:0000256" key="6">
    <source>
        <dbReference type="SAM" id="MobiDB-lite"/>
    </source>
</evidence>
<dbReference type="PROSITE" id="PS51755">
    <property type="entry name" value="OMPR_PHOB"/>
    <property type="match status" value="1"/>
</dbReference>
<dbReference type="Pfam" id="PF00486">
    <property type="entry name" value="Trans_reg_C"/>
    <property type="match status" value="1"/>
</dbReference>
<dbReference type="OrthoDB" id="3817100at2"/>
<dbReference type="Pfam" id="PF03704">
    <property type="entry name" value="BTAD"/>
    <property type="match status" value="1"/>
</dbReference>
<dbReference type="GO" id="GO:0006355">
    <property type="term" value="P:regulation of DNA-templated transcription"/>
    <property type="evidence" value="ECO:0007669"/>
    <property type="project" value="InterPro"/>
</dbReference>
<dbReference type="GO" id="GO:0000160">
    <property type="term" value="P:phosphorelay signal transduction system"/>
    <property type="evidence" value="ECO:0007669"/>
    <property type="project" value="InterPro"/>
</dbReference>
<dbReference type="PANTHER" id="PTHR35807:SF1">
    <property type="entry name" value="TRANSCRIPTIONAL REGULATOR REDD"/>
    <property type="match status" value="1"/>
</dbReference>
<name>A0A5B2X324_9PSEU</name>
<organism evidence="8 9">
    <name type="scientific">Solihabitans fulvus</name>
    <dbReference type="NCBI Taxonomy" id="1892852"/>
    <lineage>
        <taxon>Bacteria</taxon>
        <taxon>Bacillati</taxon>
        <taxon>Actinomycetota</taxon>
        <taxon>Actinomycetes</taxon>
        <taxon>Pseudonocardiales</taxon>
        <taxon>Pseudonocardiaceae</taxon>
        <taxon>Solihabitans</taxon>
    </lineage>
</organism>
<evidence type="ECO:0000259" key="7">
    <source>
        <dbReference type="PROSITE" id="PS51755"/>
    </source>
</evidence>
<dbReference type="Proteomes" id="UP000323454">
    <property type="component" value="Unassembled WGS sequence"/>
</dbReference>
<dbReference type="InterPro" id="IPR005158">
    <property type="entry name" value="BTAD"/>
</dbReference>
<dbReference type="InterPro" id="IPR036388">
    <property type="entry name" value="WH-like_DNA-bd_sf"/>
</dbReference>
<accession>A0A5B2X324</accession>
<dbReference type="InterPro" id="IPR016032">
    <property type="entry name" value="Sig_transdc_resp-reg_C-effctor"/>
</dbReference>
<feature type="DNA-binding region" description="OmpR/PhoB-type" evidence="5">
    <location>
        <begin position="19"/>
        <end position="117"/>
    </location>
</feature>
<evidence type="ECO:0000256" key="1">
    <source>
        <dbReference type="ARBA" id="ARBA00005820"/>
    </source>
</evidence>
<evidence type="ECO:0000313" key="8">
    <source>
        <dbReference type="EMBL" id="KAA2257589.1"/>
    </source>
</evidence>
<dbReference type="SUPFAM" id="SSF46894">
    <property type="entry name" value="C-terminal effector domain of the bipartite response regulators"/>
    <property type="match status" value="1"/>
</dbReference>
<keyword evidence="4" id="KW-0804">Transcription</keyword>
<reference evidence="8 9" key="2">
    <citation type="submission" date="2019-09" db="EMBL/GenBank/DDBJ databases">
        <authorList>
            <person name="Jin C."/>
        </authorList>
    </citation>
    <scope>NUCLEOTIDE SEQUENCE [LARGE SCALE GENOMIC DNA]</scope>
    <source>
        <strain evidence="8 9">AN110305</strain>
    </source>
</reference>